<dbReference type="CDD" id="cd05466">
    <property type="entry name" value="PBP2_LTTR_substrate"/>
    <property type="match status" value="1"/>
</dbReference>
<sequence>MKLAQLRALVAVANHGNFSEAALHLNLSQSAISHSIASLEEELGIPLLIRGRNGALPTPTGERVLDHARQILKLLEAIEQEALRERGLQGGKLRIGSFRSAATHLLPPILSRFRNRFPNIEITILEHDEYAGVEEDLREGRVDLGFTHLPCGTEFETFEILRDEYVALLPPHHTLADGPLTWDQLAQLPLILSADNSGCCGLALENHLRRAGQSFRYAYEVREDSTVVSMVAQGLGAAILPRLAAEPVPVGVQIRSLPDPLERVIGVALRANGLHTPAVYAFLDAIRGTGLFATASVA</sequence>
<organism evidence="6 7">
    <name type="scientific">Thermostichus vulcanus str. 'Rupite'</name>
    <dbReference type="NCBI Taxonomy" id="2813851"/>
    <lineage>
        <taxon>Bacteria</taxon>
        <taxon>Bacillati</taxon>
        <taxon>Cyanobacteriota</taxon>
        <taxon>Cyanophyceae</taxon>
        <taxon>Thermostichales</taxon>
        <taxon>Thermostichaceae</taxon>
        <taxon>Thermostichus</taxon>
    </lineage>
</organism>
<keyword evidence="7" id="KW-1185">Reference proteome</keyword>
<dbReference type="PRINTS" id="PR00039">
    <property type="entry name" value="HTHLYSR"/>
</dbReference>
<comment type="similarity">
    <text evidence="1">Belongs to the LysR transcriptional regulatory family.</text>
</comment>
<dbReference type="InterPro" id="IPR036388">
    <property type="entry name" value="WH-like_DNA-bd_sf"/>
</dbReference>
<keyword evidence="2" id="KW-0805">Transcription regulation</keyword>
<dbReference type="Gene3D" id="3.40.190.290">
    <property type="match status" value="1"/>
</dbReference>
<feature type="domain" description="HTH lysR-type" evidence="5">
    <location>
        <begin position="1"/>
        <end position="58"/>
    </location>
</feature>
<evidence type="ECO:0000256" key="4">
    <source>
        <dbReference type="ARBA" id="ARBA00023163"/>
    </source>
</evidence>
<dbReference type="Pfam" id="PF03466">
    <property type="entry name" value="LysR_substrate"/>
    <property type="match status" value="1"/>
</dbReference>
<dbReference type="EMBL" id="JAFIRA010000012">
    <property type="protein sequence ID" value="MCJ2542596.1"/>
    <property type="molecule type" value="Genomic_DNA"/>
</dbReference>
<gene>
    <name evidence="6" type="ORF">JX360_06700</name>
</gene>
<dbReference type="InterPro" id="IPR036390">
    <property type="entry name" value="WH_DNA-bd_sf"/>
</dbReference>
<dbReference type="Proteomes" id="UP000830835">
    <property type="component" value="Unassembled WGS sequence"/>
</dbReference>
<proteinExistence type="inferred from homology"/>
<dbReference type="Gene3D" id="1.10.10.10">
    <property type="entry name" value="Winged helix-like DNA-binding domain superfamily/Winged helix DNA-binding domain"/>
    <property type="match status" value="1"/>
</dbReference>
<evidence type="ECO:0000256" key="3">
    <source>
        <dbReference type="ARBA" id="ARBA00023125"/>
    </source>
</evidence>
<dbReference type="PROSITE" id="PS50931">
    <property type="entry name" value="HTH_LYSR"/>
    <property type="match status" value="1"/>
</dbReference>
<dbReference type="PANTHER" id="PTHR30346">
    <property type="entry name" value="TRANSCRIPTIONAL DUAL REGULATOR HCAR-RELATED"/>
    <property type="match status" value="1"/>
</dbReference>
<dbReference type="Pfam" id="PF00126">
    <property type="entry name" value="HTH_1"/>
    <property type="match status" value="1"/>
</dbReference>
<evidence type="ECO:0000256" key="2">
    <source>
        <dbReference type="ARBA" id="ARBA00023015"/>
    </source>
</evidence>
<keyword evidence="3" id="KW-0238">DNA-binding</keyword>
<accession>A0ABT0C9Z5</accession>
<evidence type="ECO:0000256" key="1">
    <source>
        <dbReference type="ARBA" id="ARBA00009437"/>
    </source>
</evidence>
<protein>
    <submittedName>
        <fullName evidence="6">LysR family transcriptional regulator</fullName>
    </submittedName>
</protein>
<dbReference type="InterPro" id="IPR000847">
    <property type="entry name" value="LysR_HTH_N"/>
</dbReference>
<evidence type="ECO:0000313" key="7">
    <source>
        <dbReference type="Proteomes" id="UP000830835"/>
    </source>
</evidence>
<comment type="caution">
    <text evidence="6">The sequence shown here is derived from an EMBL/GenBank/DDBJ whole genome shotgun (WGS) entry which is preliminary data.</text>
</comment>
<reference evidence="6" key="1">
    <citation type="submission" date="2021-02" db="EMBL/GenBank/DDBJ databases">
        <title>The CRISPR/cas machinery reduction and long-range gene transfer in the hot spring cyanobacterium Synechococcus.</title>
        <authorList>
            <person name="Dvorak P."/>
            <person name="Jahodarova E."/>
            <person name="Hasler P."/>
            <person name="Poulickova A."/>
        </authorList>
    </citation>
    <scope>NUCLEOTIDE SEQUENCE</scope>
    <source>
        <strain evidence="6">Rupite</strain>
    </source>
</reference>
<evidence type="ECO:0000313" key="6">
    <source>
        <dbReference type="EMBL" id="MCJ2542596.1"/>
    </source>
</evidence>
<evidence type="ECO:0000259" key="5">
    <source>
        <dbReference type="PROSITE" id="PS50931"/>
    </source>
</evidence>
<keyword evidence="4" id="KW-0804">Transcription</keyword>
<dbReference type="SUPFAM" id="SSF53850">
    <property type="entry name" value="Periplasmic binding protein-like II"/>
    <property type="match status" value="1"/>
</dbReference>
<dbReference type="SUPFAM" id="SSF46785">
    <property type="entry name" value="Winged helix' DNA-binding domain"/>
    <property type="match status" value="1"/>
</dbReference>
<dbReference type="PANTHER" id="PTHR30346:SF28">
    <property type="entry name" value="HTH-TYPE TRANSCRIPTIONAL REGULATOR CYNR"/>
    <property type="match status" value="1"/>
</dbReference>
<name>A0ABT0C9Z5_THEVL</name>
<dbReference type="InterPro" id="IPR005119">
    <property type="entry name" value="LysR_subst-bd"/>
</dbReference>